<feature type="compositionally biased region" description="Low complexity" evidence="1">
    <location>
        <begin position="386"/>
        <end position="400"/>
    </location>
</feature>
<comment type="caution">
    <text evidence="2">The sequence shown here is derived from an EMBL/GenBank/DDBJ whole genome shotgun (WGS) entry which is preliminary data.</text>
</comment>
<dbReference type="GeneID" id="95982259"/>
<organism evidence="2 3">
    <name type="scientific">Vanrija albida</name>
    <dbReference type="NCBI Taxonomy" id="181172"/>
    <lineage>
        <taxon>Eukaryota</taxon>
        <taxon>Fungi</taxon>
        <taxon>Dikarya</taxon>
        <taxon>Basidiomycota</taxon>
        <taxon>Agaricomycotina</taxon>
        <taxon>Tremellomycetes</taxon>
        <taxon>Trichosporonales</taxon>
        <taxon>Trichosporonaceae</taxon>
        <taxon>Vanrija</taxon>
    </lineage>
</organism>
<evidence type="ECO:0000313" key="2">
    <source>
        <dbReference type="EMBL" id="KAL1413449.1"/>
    </source>
</evidence>
<gene>
    <name evidence="2" type="ORF">Q8F55_001216</name>
</gene>
<dbReference type="RefSeq" id="XP_069213393.1">
    <property type="nucleotide sequence ID" value="XM_069349849.1"/>
</dbReference>
<feature type="region of interest" description="Disordered" evidence="1">
    <location>
        <begin position="363"/>
        <end position="400"/>
    </location>
</feature>
<evidence type="ECO:0000313" key="3">
    <source>
        <dbReference type="Proteomes" id="UP001565368"/>
    </source>
</evidence>
<keyword evidence="3" id="KW-1185">Reference proteome</keyword>
<accession>A0ABR3QFF2</accession>
<proteinExistence type="predicted"/>
<protein>
    <submittedName>
        <fullName evidence="2">Uncharacterized protein</fullName>
    </submittedName>
</protein>
<dbReference type="EMBL" id="JBBXJM010000001">
    <property type="protein sequence ID" value="KAL1413449.1"/>
    <property type="molecule type" value="Genomic_DNA"/>
</dbReference>
<evidence type="ECO:0000256" key="1">
    <source>
        <dbReference type="SAM" id="MobiDB-lite"/>
    </source>
</evidence>
<reference evidence="2 3" key="1">
    <citation type="submission" date="2023-08" db="EMBL/GenBank/DDBJ databases">
        <title>Annotated Genome Sequence of Vanrija albida AlHP1.</title>
        <authorList>
            <person name="Herzog R."/>
        </authorList>
    </citation>
    <scope>NUCLEOTIDE SEQUENCE [LARGE SCALE GENOMIC DNA]</scope>
    <source>
        <strain evidence="2 3">AlHP1</strain>
    </source>
</reference>
<dbReference type="Proteomes" id="UP001565368">
    <property type="component" value="Unassembled WGS sequence"/>
</dbReference>
<name>A0ABR3QFF2_9TREE</name>
<sequence>MGGKNFGTEARRFTTAEHDAMFMLARSRTAHFFTSMRTYQPLKGKETHGDIDILAGWAGLGWAAPKGSARGDVEPVDGADLTGVTIASEPADLICWCNAIAHAVGATQWIRSGSCLSTAVPASVLFDAVPTLPGAAAATDFFQVDFMLFPPEAVEFGVFAFSHGSGLMLLAPLLRQSTRVHGLMLHAHCLEFRQHPFPGLRAVDTHLSHSGAEICKWLGLDYAVWAKGEFDSMDDVYRWLSTVDDDSLAAVALKNIARKGIDRSGRKGTHHKSRLELYPEFIAFLQSTKWAPGAEERAAIAAEVELEREPAPEAKLDPDHPKPLTPAEERVLEYWGQRGAYDALVAALEPEARLLHERQSRPKGLVKFPPKRGSLAEGTTGEGTEEGTAASNGAAATETA</sequence>